<evidence type="ECO:0000259" key="9">
    <source>
        <dbReference type="Pfam" id="PF20519"/>
    </source>
</evidence>
<dbReference type="InterPro" id="IPR046791">
    <property type="entry name" value="Polycystin_dom"/>
</dbReference>
<evidence type="ECO:0000256" key="6">
    <source>
        <dbReference type="ARBA" id="ARBA00023136"/>
    </source>
</evidence>
<feature type="domain" description="Polycystin" evidence="9">
    <location>
        <begin position="8"/>
        <end position="69"/>
    </location>
</feature>
<feature type="transmembrane region" description="Helical" evidence="7">
    <location>
        <begin position="270"/>
        <end position="291"/>
    </location>
</feature>
<gene>
    <name evidence="10" type="ORF">AKAME5_000741900</name>
</gene>
<sequence>MSSIIIRSDAASKLNLLHSSGWLGRQTVALKVQFTLFSPAPNLFTSVTLLTEQSPTNVLLPSSKVLSVRVYHTAAVWDYVVMACQLLFLLLSLLQLCHQMCAMRQQGLMGYWRTPCNWLEVTVLTVTLVYYIYYIYHSTIIMDVVELLQTHRGHVDVSFLATWEQNIRSLRGVTLFLLTVKCVTVLRMNRTLATSATLLTSSLSSLFWPMISGLILLVALSCTGNLLFVQSSWAFSSIPHSLQTLLRHCWGLRPARDLLLSGHNVLYCGALYLSSTVVWTAVVIGVMSSLVRDAKRSQSRRDVFTVAELAGYIRRRISEFTGQREPTWVDNHVERRTYHLEEFESLVDELLFRLNALSNSLHHTLPPKTHHYMEADSPIASSIQELSSMDTQDFIDTQMTEETIESDHTDVSGRGRTLPAYHLLRSKHGSELLQQRGQQRNNPFSDIVLASDNLQPTGKRAHENPNDRELQTHLRGQNFLSLPESASLITIWTDDALEKQTDQWTKTNDSCWLSTTQATHTEVVVEVLVHEEPGSVEPGKQEGQVRLGLCKQFKK</sequence>
<dbReference type="Pfam" id="PF20519">
    <property type="entry name" value="Polycystin_dom"/>
    <property type="match status" value="1"/>
</dbReference>
<feature type="domain" description="Polycystin cation channel PKD1/PKD2" evidence="8">
    <location>
        <begin position="77"/>
        <end position="266"/>
    </location>
</feature>
<dbReference type="PANTHER" id="PTHR46730:SF4">
    <property type="entry name" value="POLYCYSTIC KIDNEY DISEASE PROTEIN 1-LIKE 1"/>
    <property type="match status" value="1"/>
</dbReference>
<feature type="transmembrane region" description="Helical" evidence="7">
    <location>
        <begin position="118"/>
        <end position="136"/>
    </location>
</feature>
<dbReference type="GO" id="GO:0005886">
    <property type="term" value="C:plasma membrane"/>
    <property type="evidence" value="ECO:0007669"/>
    <property type="project" value="TreeGrafter"/>
</dbReference>
<protein>
    <submittedName>
        <fullName evidence="10">Polycystic kidney disease 1 like 1-like protein</fullName>
    </submittedName>
</protein>
<comment type="subcellular location">
    <subcellularLocation>
        <location evidence="1">Membrane</location>
        <topology evidence="1">Multi-pass membrane protein</topology>
    </subcellularLocation>
</comment>
<evidence type="ECO:0000259" key="8">
    <source>
        <dbReference type="Pfam" id="PF08016"/>
    </source>
</evidence>
<feature type="transmembrane region" description="Helical" evidence="7">
    <location>
        <begin position="76"/>
        <end position="97"/>
    </location>
</feature>
<evidence type="ECO:0000256" key="7">
    <source>
        <dbReference type="SAM" id="Phobius"/>
    </source>
</evidence>
<accession>A0AAD3MHK2</accession>
<proteinExistence type="inferred from homology"/>
<keyword evidence="4" id="KW-0677">Repeat</keyword>
<dbReference type="AlphaFoldDB" id="A0AAD3MHK2"/>
<evidence type="ECO:0000256" key="1">
    <source>
        <dbReference type="ARBA" id="ARBA00004141"/>
    </source>
</evidence>
<evidence type="ECO:0000313" key="10">
    <source>
        <dbReference type="EMBL" id="GLD54852.1"/>
    </source>
</evidence>
<keyword evidence="3 7" id="KW-0812">Transmembrane</keyword>
<evidence type="ECO:0000256" key="4">
    <source>
        <dbReference type="ARBA" id="ARBA00022737"/>
    </source>
</evidence>
<evidence type="ECO:0000256" key="2">
    <source>
        <dbReference type="ARBA" id="ARBA00007200"/>
    </source>
</evidence>
<dbReference type="GO" id="GO:0006816">
    <property type="term" value="P:calcium ion transport"/>
    <property type="evidence" value="ECO:0007669"/>
    <property type="project" value="TreeGrafter"/>
</dbReference>
<comment type="similarity">
    <text evidence="2">Belongs to the polycystin family.</text>
</comment>
<dbReference type="GO" id="GO:0005261">
    <property type="term" value="F:monoatomic cation channel activity"/>
    <property type="evidence" value="ECO:0007669"/>
    <property type="project" value="TreeGrafter"/>
</dbReference>
<organism evidence="10 11">
    <name type="scientific">Lates japonicus</name>
    <name type="common">Japanese lates</name>
    <dbReference type="NCBI Taxonomy" id="270547"/>
    <lineage>
        <taxon>Eukaryota</taxon>
        <taxon>Metazoa</taxon>
        <taxon>Chordata</taxon>
        <taxon>Craniata</taxon>
        <taxon>Vertebrata</taxon>
        <taxon>Euteleostomi</taxon>
        <taxon>Actinopterygii</taxon>
        <taxon>Neopterygii</taxon>
        <taxon>Teleostei</taxon>
        <taxon>Neoteleostei</taxon>
        <taxon>Acanthomorphata</taxon>
        <taxon>Carangaria</taxon>
        <taxon>Carangaria incertae sedis</taxon>
        <taxon>Centropomidae</taxon>
        <taxon>Lates</taxon>
    </lineage>
</organism>
<evidence type="ECO:0000256" key="5">
    <source>
        <dbReference type="ARBA" id="ARBA00022989"/>
    </source>
</evidence>
<keyword evidence="11" id="KW-1185">Reference proteome</keyword>
<dbReference type="Pfam" id="PF08016">
    <property type="entry name" value="PKD_channel"/>
    <property type="match status" value="1"/>
</dbReference>
<reference evidence="10" key="1">
    <citation type="submission" date="2022-08" db="EMBL/GenBank/DDBJ databases">
        <title>Genome sequencing of akame (Lates japonicus).</title>
        <authorList>
            <person name="Hashiguchi Y."/>
            <person name="Takahashi H."/>
        </authorList>
    </citation>
    <scope>NUCLEOTIDE SEQUENCE</scope>
    <source>
        <strain evidence="10">Kochi</strain>
    </source>
</reference>
<keyword evidence="5 7" id="KW-1133">Transmembrane helix</keyword>
<comment type="caution">
    <text evidence="10">The sequence shown here is derived from an EMBL/GenBank/DDBJ whole genome shotgun (WGS) entry which is preliminary data.</text>
</comment>
<dbReference type="EMBL" id="BRZM01000020">
    <property type="protein sequence ID" value="GLD54852.1"/>
    <property type="molecule type" value="Genomic_DNA"/>
</dbReference>
<name>A0AAD3MHK2_LATJO</name>
<keyword evidence="6 7" id="KW-0472">Membrane</keyword>
<evidence type="ECO:0000256" key="3">
    <source>
        <dbReference type="ARBA" id="ARBA00022692"/>
    </source>
</evidence>
<dbReference type="PANTHER" id="PTHR46730">
    <property type="entry name" value="POLYCYSTIN-1"/>
    <property type="match status" value="1"/>
</dbReference>
<dbReference type="InterPro" id="IPR013122">
    <property type="entry name" value="PKD1_2_channel"/>
</dbReference>
<dbReference type="Proteomes" id="UP001279410">
    <property type="component" value="Unassembled WGS sequence"/>
</dbReference>
<evidence type="ECO:0000313" key="11">
    <source>
        <dbReference type="Proteomes" id="UP001279410"/>
    </source>
</evidence>
<feature type="transmembrane region" description="Helical" evidence="7">
    <location>
        <begin position="206"/>
        <end position="228"/>
    </location>
</feature>